<keyword evidence="5 7" id="KW-1133">Transmembrane helix</keyword>
<feature type="transmembrane region" description="Helical" evidence="7">
    <location>
        <begin position="41"/>
        <end position="64"/>
    </location>
</feature>
<evidence type="ECO:0000313" key="9">
    <source>
        <dbReference type="Proteomes" id="UP000177445"/>
    </source>
</evidence>
<name>A0A1D9GIN9_9GAMM</name>
<keyword evidence="6 7" id="KW-0472">Membrane</keyword>
<evidence type="ECO:0000256" key="5">
    <source>
        <dbReference type="ARBA" id="ARBA00022989"/>
    </source>
</evidence>
<keyword evidence="4 7" id="KW-0812">Transmembrane</keyword>
<evidence type="ECO:0000256" key="2">
    <source>
        <dbReference type="ARBA" id="ARBA00007430"/>
    </source>
</evidence>
<feature type="transmembrane region" description="Helical" evidence="7">
    <location>
        <begin position="108"/>
        <end position="132"/>
    </location>
</feature>
<dbReference type="EMBL" id="CP017715">
    <property type="protein sequence ID" value="AOY87508.1"/>
    <property type="molecule type" value="Genomic_DNA"/>
</dbReference>
<keyword evidence="9" id="KW-1185">Reference proteome</keyword>
<dbReference type="PANTHER" id="PTHR30250:SF10">
    <property type="entry name" value="LIPOPOLYSACCHARIDE BIOSYNTHESIS PROTEIN WZXC"/>
    <property type="match status" value="1"/>
</dbReference>
<dbReference type="OrthoDB" id="5486360at2"/>
<reference evidence="8 9" key="1">
    <citation type="submission" date="2016-10" db="EMBL/GenBank/DDBJ databases">
        <title>Marinobacter salinus sp. nov., a moderately halophilic bacterium isolated from a tidal flat environment.</title>
        <authorList>
            <person name="Park S.-J."/>
        </authorList>
    </citation>
    <scope>NUCLEOTIDE SEQUENCE [LARGE SCALE GENOMIC DNA]</scope>
    <source>
        <strain evidence="8 9">Hb8</strain>
    </source>
</reference>
<protein>
    <recommendedName>
        <fullName evidence="10">Polysaccharide biosynthesis protein</fullName>
    </recommendedName>
</protein>
<dbReference type="AlphaFoldDB" id="A0A1D9GIN9"/>
<evidence type="ECO:0000256" key="3">
    <source>
        <dbReference type="ARBA" id="ARBA00022475"/>
    </source>
</evidence>
<organism evidence="8 9">
    <name type="scientific">Marinobacter salinus</name>
    <dbReference type="NCBI Taxonomy" id="1874317"/>
    <lineage>
        <taxon>Bacteria</taxon>
        <taxon>Pseudomonadati</taxon>
        <taxon>Pseudomonadota</taxon>
        <taxon>Gammaproteobacteria</taxon>
        <taxon>Pseudomonadales</taxon>
        <taxon>Marinobacteraceae</taxon>
        <taxon>Marinobacter</taxon>
    </lineage>
</organism>
<dbReference type="Pfam" id="PF13440">
    <property type="entry name" value="Polysacc_synt_3"/>
    <property type="match status" value="1"/>
</dbReference>
<feature type="transmembrane region" description="Helical" evidence="7">
    <location>
        <begin position="144"/>
        <end position="164"/>
    </location>
</feature>
<dbReference type="InterPro" id="IPR050833">
    <property type="entry name" value="Poly_Biosynth_Transport"/>
</dbReference>
<evidence type="ECO:0008006" key="10">
    <source>
        <dbReference type="Google" id="ProtNLM"/>
    </source>
</evidence>
<dbReference type="STRING" id="1874317.BKP64_04600"/>
<accession>A0A1D9GIN9</accession>
<evidence type="ECO:0000256" key="7">
    <source>
        <dbReference type="SAM" id="Phobius"/>
    </source>
</evidence>
<feature type="transmembrane region" description="Helical" evidence="7">
    <location>
        <begin position="409"/>
        <end position="429"/>
    </location>
</feature>
<dbReference type="GO" id="GO:0005886">
    <property type="term" value="C:plasma membrane"/>
    <property type="evidence" value="ECO:0007669"/>
    <property type="project" value="UniProtKB-SubCell"/>
</dbReference>
<feature type="transmembrane region" description="Helical" evidence="7">
    <location>
        <begin position="352"/>
        <end position="373"/>
    </location>
</feature>
<dbReference type="KEGG" id="msq:BKP64_04600"/>
<feature type="transmembrane region" description="Helical" evidence="7">
    <location>
        <begin position="318"/>
        <end position="340"/>
    </location>
</feature>
<comment type="similarity">
    <text evidence="2">Belongs to the polysaccharide synthase family.</text>
</comment>
<evidence type="ECO:0000256" key="1">
    <source>
        <dbReference type="ARBA" id="ARBA00004651"/>
    </source>
</evidence>
<feature type="transmembrane region" description="Helical" evidence="7">
    <location>
        <begin position="287"/>
        <end position="312"/>
    </location>
</feature>
<keyword evidence="3" id="KW-1003">Cell membrane</keyword>
<gene>
    <name evidence="8" type="ORF">BKP64_04600</name>
</gene>
<comment type="subcellular location">
    <subcellularLocation>
        <location evidence="1">Cell membrane</location>
        <topology evidence="1">Multi-pass membrane protein</topology>
    </subcellularLocation>
</comment>
<feature type="transmembrane region" description="Helical" evidence="7">
    <location>
        <begin position="7"/>
        <end position="29"/>
    </location>
</feature>
<proteinExistence type="inferred from homology"/>
<evidence type="ECO:0000256" key="4">
    <source>
        <dbReference type="ARBA" id="ARBA00022692"/>
    </source>
</evidence>
<feature type="transmembrane region" description="Helical" evidence="7">
    <location>
        <begin position="441"/>
        <end position="462"/>
    </location>
</feature>
<feature type="transmembrane region" description="Helical" evidence="7">
    <location>
        <begin position="170"/>
        <end position="188"/>
    </location>
</feature>
<sequence>MPNVRRAIIFSSLTGYSLQILGLVSTMAVARLLSPEEIGTFAVASAIVMVIGEFRVLGAGAYLVREKELTVEKVRSALGLTMMISWGLGAGIFLSAPLVANFYELAPIVPIFGILSISFLLAPFISLPFSIYAREMNFDVLFKVQLAGALANLAVTISLILMGFSFFALAWGYTLGIITQFVMFSLFYSPESMRYVPHFKNLREIASFGVFNSTSNLLRKALTIAPDLVIGKLGNTHQVGIFSRGLGFMIFIFQSLATGVSPIALPYLSGTRREGGDLAYAFLRASVLLGGMVVPVLAVGSLVSLSAIRIFFGDQWDAAAPIATWLALWVAIRSVFFFSYDLFLAAGIEREMVVRDAVVLGSAIVCILISFPYGLERVAQALIISGLVEAVVTTWMLKKYIHLSVGRLVKAWLPNIFIASGCTLATVFIKDFLNFDEQPALVSILYMALFMPPIWLILLAVFRHPLLPELRKIIPIMRPGR</sequence>
<evidence type="ECO:0000256" key="6">
    <source>
        <dbReference type="ARBA" id="ARBA00023136"/>
    </source>
</evidence>
<evidence type="ECO:0000313" key="8">
    <source>
        <dbReference type="EMBL" id="AOY87508.1"/>
    </source>
</evidence>
<feature type="transmembrane region" description="Helical" evidence="7">
    <location>
        <begin position="76"/>
        <end position="96"/>
    </location>
</feature>
<dbReference type="RefSeq" id="WP_070966591.1">
    <property type="nucleotide sequence ID" value="NZ_CP017715.1"/>
</dbReference>
<dbReference type="Proteomes" id="UP000177445">
    <property type="component" value="Chromosome"/>
</dbReference>
<dbReference type="PANTHER" id="PTHR30250">
    <property type="entry name" value="PST FAMILY PREDICTED COLANIC ACID TRANSPORTER"/>
    <property type="match status" value="1"/>
</dbReference>